<dbReference type="InterPro" id="IPR036038">
    <property type="entry name" value="Aminotransferase-like"/>
</dbReference>
<evidence type="ECO:0000256" key="2">
    <source>
        <dbReference type="ARBA" id="ARBA00004824"/>
    </source>
</evidence>
<comment type="catalytic activity">
    <reaction evidence="11">
        <text>L-leucine + 2-oxoglutarate = 4-methyl-2-oxopentanoate + L-glutamate</text>
        <dbReference type="Rhea" id="RHEA:18321"/>
        <dbReference type="ChEBI" id="CHEBI:16810"/>
        <dbReference type="ChEBI" id="CHEBI:17865"/>
        <dbReference type="ChEBI" id="CHEBI:29985"/>
        <dbReference type="ChEBI" id="CHEBI:57427"/>
        <dbReference type="EC" id="2.6.1.42"/>
    </reaction>
</comment>
<dbReference type="RefSeq" id="WP_320508134.1">
    <property type="nucleotide sequence ID" value="NZ_JAXCLW010000002.1"/>
</dbReference>
<dbReference type="InterPro" id="IPR001544">
    <property type="entry name" value="Aminotrans_IV"/>
</dbReference>
<evidence type="ECO:0000313" key="13">
    <source>
        <dbReference type="Proteomes" id="UP001279642"/>
    </source>
</evidence>
<dbReference type="CDD" id="cd01558">
    <property type="entry name" value="D-AAT_like"/>
    <property type="match status" value="1"/>
</dbReference>
<organism evidence="12 13">
    <name type="scientific">Dongia soli</name>
    <dbReference type="NCBI Taxonomy" id="600628"/>
    <lineage>
        <taxon>Bacteria</taxon>
        <taxon>Pseudomonadati</taxon>
        <taxon>Pseudomonadota</taxon>
        <taxon>Alphaproteobacteria</taxon>
        <taxon>Rhodospirillales</taxon>
        <taxon>Dongiaceae</taxon>
        <taxon>Dongia</taxon>
    </lineage>
</organism>
<dbReference type="InterPro" id="IPR050571">
    <property type="entry name" value="Class-IV_PLP-Dep_Aminotrnsfr"/>
</dbReference>
<dbReference type="NCBIfam" id="NF005209">
    <property type="entry name" value="PRK06680.1"/>
    <property type="match status" value="1"/>
</dbReference>
<comment type="pathway">
    <text evidence="4">Amino-acid biosynthesis; L-leucine biosynthesis; L-leucine from 3-methyl-2-oxobutanoate: step 4/4.</text>
</comment>
<evidence type="ECO:0000256" key="8">
    <source>
        <dbReference type="ARBA" id="ARBA00023304"/>
    </source>
</evidence>
<comment type="pathway">
    <text evidence="3">Amino-acid biosynthesis; L-valine biosynthesis; L-valine from pyruvate: step 4/4.</text>
</comment>
<dbReference type="EC" id="2.6.1.42" evidence="6"/>
<evidence type="ECO:0000256" key="6">
    <source>
        <dbReference type="ARBA" id="ARBA00013053"/>
    </source>
</evidence>
<keyword evidence="12" id="KW-0032">Aminotransferase</keyword>
<evidence type="ECO:0000256" key="9">
    <source>
        <dbReference type="ARBA" id="ARBA00048212"/>
    </source>
</evidence>
<keyword evidence="13" id="KW-1185">Reference proteome</keyword>
<protein>
    <recommendedName>
        <fullName evidence="7">Probable branched-chain-amino-acid aminotransferase</fullName>
        <ecNumber evidence="6">2.6.1.42</ecNumber>
    </recommendedName>
</protein>
<comment type="caution">
    <text evidence="12">The sequence shown here is derived from an EMBL/GenBank/DDBJ whole genome shotgun (WGS) entry which is preliminary data.</text>
</comment>
<comment type="function">
    <text evidence="1">Acts on leucine, isoleucine and valine.</text>
</comment>
<accession>A0ABU5EAK3</accession>
<evidence type="ECO:0000256" key="1">
    <source>
        <dbReference type="ARBA" id="ARBA00003109"/>
    </source>
</evidence>
<dbReference type="InterPro" id="IPR043131">
    <property type="entry name" value="BCAT-like_N"/>
</dbReference>
<dbReference type="SUPFAM" id="SSF56752">
    <property type="entry name" value="D-aminoacid aminotransferase-like PLP-dependent enzymes"/>
    <property type="match status" value="1"/>
</dbReference>
<evidence type="ECO:0000313" key="12">
    <source>
        <dbReference type="EMBL" id="MDY0883084.1"/>
    </source>
</evidence>
<dbReference type="Proteomes" id="UP001279642">
    <property type="component" value="Unassembled WGS sequence"/>
</dbReference>
<keyword evidence="8" id="KW-0100">Branched-chain amino acid biosynthesis</keyword>
<sequence>MSRFCYVNGRYLPHANGMVHIEDRGYQLADGIYEVVPIYHGKLVDMEQHLDRLAYSLGELRIAPPMERNALRLVMRELIARNGVTNGLIYLQVTRGVAPREHKFPKKTKSSLVMTTKKTKPVAPELLEKGAAIITQRDLRWLRRDIKSIGLLPNVLAKQAASEQGAFEAWLVDDAGYITEGSSTNAWIVKAGPDGKARELITRPLGHDILGGITRRGVVDLAKEQGLNLVQRPFSLEEALSAAEAFQTSSSAFVLPVTSIDGKAIGDGKPGPMTMRLREIYCRYAEQGE</sequence>
<proteinExistence type="inferred from homology"/>
<evidence type="ECO:0000256" key="3">
    <source>
        <dbReference type="ARBA" id="ARBA00004931"/>
    </source>
</evidence>
<evidence type="ECO:0000256" key="11">
    <source>
        <dbReference type="ARBA" id="ARBA00049229"/>
    </source>
</evidence>
<gene>
    <name evidence="12" type="ORF">SMD27_09525</name>
</gene>
<dbReference type="PANTHER" id="PTHR42743">
    <property type="entry name" value="AMINO-ACID AMINOTRANSFERASE"/>
    <property type="match status" value="1"/>
</dbReference>
<dbReference type="Gene3D" id="3.20.10.10">
    <property type="entry name" value="D-amino Acid Aminotransferase, subunit A, domain 2"/>
    <property type="match status" value="1"/>
</dbReference>
<dbReference type="EMBL" id="JAXCLW010000002">
    <property type="protein sequence ID" value="MDY0883084.1"/>
    <property type="molecule type" value="Genomic_DNA"/>
</dbReference>
<comment type="catalytic activity">
    <reaction evidence="10">
        <text>L-isoleucine + 2-oxoglutarate = (S)-3-methyl-2-oxopentanoate + L-glutamate</text>
        <dbReference type="Rhea" id="RHEA:24801"/>
        <dbReference type="ChEBI" id="CHEBI:16810"/>
        <dbReference type="ChEBI" id="CHEBI:29985"/>
        <dbReference type="ChEBI" id="CHEBI:35146"/>
        <dbReference type="ChEBI" id="CHEBI:58045"/>
        <dbReference type="EC" id="2.6.1.42"/>
    </reaction>
</comment>
<evidence type="ECO:0000256" key="4">
    <source>
        <dbReference type="ARBA" id="ARBA00005072"/>
    </source>
</evidence>
<dbReference type="Pfam" id="PF01063">
    <property type="entry name" value="Aminotran_4"/>
    <property type="match status" value="1"/>
</dbReference>
<reference evidence="12 13" key="1">
    <citation type="journal article" date="2016" name="Antonie Van Leeuwenhoek">
        <title>Dongia soli sp. nov., isolated from soil from Dokdo, Korea.</title>
        <authorList>
            <person name="Kim D.U."/>
            <person name="Lee H."/>
            <person name="Kim H."/>
            <person name="Kim S.G."/>
            <person name="Ka J.O."/>
        </authorList>
    </citation>
    <scope>NUCLEOTIDE SEQUENCE [LARGE SCALE GENOMIC DNA]</scope>
    <source>
        <strain evidence="12 13">D78</strain>
    </source>
</reference>
<comment type="pathway">
    <text evidence="2">Amino-acid biosynthesis; L-isoleucine biosynthesis; L-isoleucine from 2-oxobutanoate: step 4/4.</text>
</comment>
<evidence type="ECO:0000256" key="7">
    <source>
        <dbReference type="ARBA" id="ARBA00014472"/>
    </source>
</evidence>
<keyword evidence="12" id="KW-0808">Transferase</keyword>
<name>A0ABU5EAK3_9PROT</name>
<evidence type="ECO:0000256" key="5">
    <source>
        <dbReference type="ARBA" id="ARBA00009320"/>
    </source>
</evidence>
<comment type="similarity">
    <text evidence="5">Belongs to the class-IV pyridoxal-phosphate-dependent aminotransferase family.</text>
</comment>
<dbReference type="PANTHER" id="PTHR42743:SF11">
    <property type="entry name" value="AMINODEOXYCHORISMATE LYASE"/>
    <property type="match status" value="1"/>
</dbReference>
<dbReference type="Gene3D" id="3.30.470.10">
    <property type="match status" value="1"/>
</dbReference>
<dbReference type="InterPro" id="IPR043132">
    <property type="entry name" value="BCAT-like_C"/>
</dbReference>
<comment type="catalytic activity">
    <reaction evidence="9">
        <text>L-valine + 2-oxoglutarate = 3-methyl-2-oxobutanoate + L-glutamate</text>
        <dbReference type="Rhea" id="RHEA:24813"/>
        <dbReference type="ChEBI" id="CHEBI:11851"/>
        <dbReference type="ChEBI" id="CHEBI:16810"/>
        <dbReference type="ChEBI" id="CHEBI:29985"/>
        <dbReference type="ChEBI" id="CHEBI:57762"/>
        <dbReference type="EC" id="2.6.1.42"/>
    </reaction>
</comment>
<dbReference type="GO" id="GO:0047810">
    <property type="term" value="F:D-alanine-2-oxoglutarate aminotransferase activity"/>
    <property type="evidence" value="ECO:0007669"/>
    <property type="project" value="UniProtKB-EC"/>
</dbReference>
<evidence type="ECO:0000256" key="10">
    <source>
        <dbReference type="ARBA" id="ARBA00048798"/>
    </source>
</evidence>
<keyword evidence="8" id="KW-0028">Amino-acid biosynthesis</keyword>